<dbReference type="EMBL" id="NJHN03000099">
    <property type="protein sequence ID" value="KAH9415299.1"/>
    <property type="molecule type" value="Genomic_DNA"/>
</dbReference>
<evidence type="ECO:0000256" key="5">
    <source>
        <dbReference type="ARBA" id="ARBA00022927"/>
    </source>
</evidence>
<comment type="subcellular location">
    <subcellularLocation>
        <location evidence="1">Golgi apparatus membrane</location>
        <topology evidence="1">Peripheral membrane protein</topology>
    </subcellularLocation>
</comment>
<reference evidence="9 10" key="1">
    <citation type="journal article" date="2018" name="J. Allergy Clin. Immunol.">
        <title>High-quality assembly of Dermatophagoides pteronyssinus genome and transcriptome reveals a wide range of novel allergens.</title>
        <authorList>
            <person name="Liu X.Y."/>
            <person name="Yang K.Y."/>
            <person name="Wang M.Q."/>
            <person name="Kwok J.S."/>
            <person name="Zeng X."/>
            <person name="Yang Z."/>
            <person name="Xiao X.J."/>
            <person name="Lau C.P."/>
            <person name="Li Y."/>
            <person name="Huang Z.M."/>
            <person name="Ba J.G."/>
            <person name="Yim A.K."/>
            <person name="Ouyang C.Y."/>
            <person name="Ngai S.M."/>
            <person name="Chan T.F."/>
            <person name="Leung E.L."/>
            <person name="Liu L."/>
            <person name="Liu Z.G."/>
            <person name="Tsui S.K."/>
        </authorList>
    </citation>
    <scope>NUCLEOTIDE SEQUENCE [LARGE SCALE GENOMIC DNA]</scope>
    <source>
        <strain evidence="9">Derp</strain>
    </source>
</reference>
<dbReference type="InterPro" id="IPR016159">
    <property type="entry name" value="Cullin_repeat-like_dom_sf"/>
</dbReference>
<dbReference type="PANTHER" id="PTHR21311:SF0">
    <property type="entry name" value="CONSERVED OLIGOMERIC GOLGI COMPLEX SUBUNIT 8"/>
    <property type="match status" value="1"/>
</dbReference>
<keyword evidence="10" id="KW-1185">Reference proteome</keyword>
<keyword evidence="5" id="KW-0653">Protein transport</keyword>
<reference evidence="9 10" key="2">
    <citation type="journal article" date="2022" name="Mol. Biol. Evol.">
        <title>Comparative Genomics Reveals Insights into the Divergent Evolution of Astigmatic Mites and Household Pest Adaptations.</title>
        <authorList>
            <person name="Xiong Q."/>
            <person name="Wan A.T."/>
            <person name="Liu X."/>
            <person name="Fung C.S."/>
            <person name="Xiao X."/>
            <person name="Malainual N."/>
            <person name="Hou J."/>
            <person name="Wang L."/>
            <person name="Wang M."/>
            <person name="Yang K.Y."/>
            <person name="Cui Y."/>
            <person name="Leung E.L."/>
            <person name="Nong W."/>
            <person name="Shin S.K."/>
            <person name="Au S.W."/>
            <person name="Jeong K.Y."/>
            <person name="Chew F.T."/>
            <person name="Hui J.H."/>
            <person name="Leung T.F."/>
            <person name="Tungtrongchitr A."/>
            <person name="Zhong N."/>
            <person name="Liu Z."/>
            <person name="Tsui S.K."/>
        </authorList>
    </citation>
    <scope>NUCLEOTIDE SEQUENCE [LARGE SCALE GENOMIC DNA]</scope>
    <source>
        <strain evidence="9">Derp</strain>
    </source>
</reference>
<proteinExistence type="inferred from homology"/>
<accession>A0ABQ8IYB3</accession>
<protein>
    <recommendedName>
        <fullName evidence="3">Conserved oligomeric Golgi complex subunit 8</fullName>
    </recommendedName>
    <alternativeName>
        <fullName evidence="8">Component of oligomeric Golgi complex 8</fullName>
    </alternativeName>
</protein>
<keyword evidence="7" id="KW-0472">Membrane</keyword>
<evidence type="ECO:0000256" key="2">
    <source>
        <dbReference type="ARBA" id="ARBA00006419"/>
    </source>
</evidence>
<evidence type="ECO:0000256" key="8">
    <source>
        <dbReference type="ARBA" id="ARBA00031347"/>
    </source>
</evidence>
<evidence type="ECO:0000256" key="6">
    <source>
        <dbReference type="ARBA" id="ARBA00023034"/>
    </source>
</evidence>
<dbReference type="SUPFAM" id="SSF74788">
    <property type="entry name" value="Cullin repeat-like"/>
    <property type="match status" value="1"/>
</dbReference>
<evidence type="ECO:0000256" key="1">
    <source>
        <dbReference type="ARBA" id="ARBA00004395"/>
    </source>
</evidence>
<name>A0ABQ8IYB3_DERPT</name>
<dbReference type="InterPro" id="IPR007255">
    <property type="entry name" value="COG8"/>
</dbReference>
<gene>
    <name evidence="9" type="primary">COG8</name>
    <name evidence="9" type="ORF">DERP_006393</name>
</gene>
<keyword evidence="4" id="KW-0813">Transport</keyword>
<dbReference type="PANTHER" id="PTHR21311">
    <property type="entry name" value="CONSERVED OLIGOMERIC GOLGI COMPLEX COMPONENT 8"/>
    <property type="match status" value="1"/>
</dbReference>
<organism evidence="9 10">
    <name type="scientific">Dermatophagoides pteronyssinus</name>
    <name type="common">European house dust mite</name>
    <dbReference type="NCBI Taxonomy" id="6956"/>
    <lineage>
        <taxon>Eukaryota</taxon>
        <taxon>Metazoa</taxon>
        <taxon>Ecdysozoa</taxon>
        <taxon>Arthropoda</taxon>
        <taxon>Chelicerata</taxon>
        <taxon>Arachnida</taxon>
        <taxon>Acari</taxon>
        <taxon>Acariformes</taxon>
        <taxon>Sarcoptiformes</taxon>
        <taxon>Astigmata</taxon>
        <taxon>Psoroptidia</taxon>
        <taxon>Analgoidea</taxon>
        <taxon>Pyroglyphidae</taxon>
        <taxon>Dermatophagoidinae</taxon>
        <taxon>Dermatophagoides</taxon>
    </lineage>
</organism>
<evidence type="ECO:0000256" key="3">
    <source>
        <dbReference type="ARBA" id="ARBA00020983"/>
    </source>
</evidence>
<evidence type="ECO:0000256" key="4">
    <source>
        <dbReference type="ARBA" id="ARBA00022448"/>
    </source>
</evidence>
<dbReference type="Pfam" id="PF04124">
    <property type="entry name" value="Dor1"/>
    <property type="match status" value="2"/>
</dbReference>
<evidence type="ECO:0000313" key="9">
    <source>
        <dbReference type="EMBL" id="KAH9415299.1"/>
    </source>
</evidence>
<comment type="similarity">
    <text evidence="2">Belongs to the COG8 family.</text>
</comment>
<comment type="caution">
    <text evidence="9">The sequence shown here is derived from an EMBL/GenBank/DDBJ whole genome shotgun (WGS) entry which is preliminary data.</text>
</comment>
<evidence type="ECO:0000256" key="7">
    <source>
        <dbReference type="ARBA" id="ARBA00023136"/>
    </source>
</evidence>
<dbReference type="Proteomes" id="UP000887458">
    <property type="component" value="Unassembled WGS sequence"/>
</dbReference>
<keyword evidence="6" id="KW-0333">Golgi apparatus</keyword>
<sequence length="550" mass="64513">MQCADIHPTLISYNKSLSFFSIALFIHCYDDSIFTKKNKKQEMDSINDSSIMNNENNTTTTSIETDIYYKTLCSSGLSFIAKQPQQIEQRKQILLDNKQKIVYSNYDSFLKYSNFTKQIINDFQTIETCLDQLNTGIPEFKDQCIKFSNNTKQISNRWNNVSIMLSKYPQLIEFMEIPQLLNNYATIFQNMLYEVDKCKDIMVTQIIRELSGNILLPTCMKMIKYLRQIDRFNENQLRINFLTCRDVWFQSELNREIGNQNYSLNQINRVTESFRVNIFDIVTQYQAIFPELDELNDNNNPIQSKIINSWLLVKIEQYLNILRTNLQSCVSINSILYIDTIIENCFYLGLSMNKIGADIRPELILIFNDFLQKRFEYCVQKSTRQFCDSLSDIFVGNISTEDIQNDFAKSLENYPILKKYQSNLLALFHEIRNNIPLALISTFVQILNQSFTTIMIELKSYIKKHEFGLNKIEFQNYLNFCHLFRHLLPQLNQSFQKLCPISIVGQKIGLTTIEMNRNNLFESYELDFKTPILEINNLIKDVSNKLNTAG</sequence>
<evidence type="ECO:0000313" key="10">
    <source>
        <dbReference type="Proteomes" id="UP000887458"/>
    </source>
</evidence>